<evidence type="ECO:0000256" key="1">
    <source>
        <dbReference type="ARBA" id="ARBA00000085"/>
    </source>
</evidence>
<organism evidence="7 8">
    <name type="scientific">Aliidiomarina maris</name>
    <dbReference type="NCBI Taxonomy" id="531312"/>
    <lineage>
        <taxon>Bacteria</taxon>
        <taxon>Pseudomonadati</taxon>
        <taxon>Pseudomonadota</taxon>
        <taxon>Gammaproteobacteria</taxon>
        <taxon>Alteromonadales</taxon>
        <taxon>Idiomarinaceae</taxon>
        <taxon>Aliidiomarina</taxon>
    </lineage>
</organism>
<reference evidence="7 8" key="1">
    <citation type="journal article" date="2018" name="Front. Microbiol.">
        <title>Genome-Based Analysis Reveals the Taxonomy and Diversity of the Family Idiomarinaceae.</title>
        <authorList>
            <person name="Liu Y."/>
            <person name="Lai Q."/>
            <person name="Shao Z."/>
        </authorList>
    </citation>
    <scope>NUCLEOTIDE SEQUENCE [LARGE SCALE GENOMIC DNA]</scope>
    <source>
        <strain evidence="7 8">CF12-14</strain>
    </source>
</reference>
<evidence type="ECO:0000256" key="4">
    <source>
        <dbReference type="SAM" id="Coils"/>
    </source>
</evidence>
<dbReference type="PANTHER" id="PTHR43065">
    <property type="entry name" value="SENSOR HISTIDINE KINASE"/>
    <property type="match status" value="1"/>
</dbReference>
<dbReference type="Gene3D" id="3.30.565.10">
    <property type="entry name" value="Histidine kinase-like ATPase, C-terminal domain"/>
    <property type="match status" value="1"/>
</dbReference>
<dbReference type="RefSeq" id="WP_111568287.1">
    <property type="nucleotide sequence ID" value="NZ_PIPK01000001.1"/>
</dbReference>
<evidence type="ECO:0000256" key="3">
    <source>
        <dbReference type="ARBA" id="ARBA00022553"/>
    </source>
</evidence>
<dbReference type="PANTHER" id="PTHR43065:SF47">
    <property type="match status" value="1"/>
</dbReference>
<dbReference type="InterPro" id="IPR025293">
    <property type="entry name" value="YfiR/HmsC-like"/>
</dbReference>
<dbReference type="SUPFAM" id="SSF55874">
    <property type="entry name" value="ATPase domain of HSP90 chaperone/DNA topoisomerase II/histidine kinase"/>
    <property type="match status" value="1"/>
</dbReference>
<dbReference type="InterPro" id="IPR004358">
    <property type="entry name" value="Sig_transdc_His_kin-like_C"/>
</dbReference>
<dbReference type="InterPro" id="IPR003661">
    <property type="entry name" value="HisK_dim/P_dom"/>
</dbReference>
<feature type="domain" description="Histidine kinase" evidence="6">
    <location>
        <begin position="436"/>
        <end position="678"/>
    </location>
</feature>
<dbReference type="SMART" id="SM00387">
    <property type="entry name" value="HATPase_c"/>
    <property type="match status" value="1"/>
</dbReference>
<comment type="catalytic activity">
    <reaction evidence="1">
        <text>ATP + protein L-histidine = ADP + protein N-phospho-L-histidine.</text>
        <dbReference type="EC" id="2.7.13.3"/>
    </reaction>
</comment>
<sequence length="680" mass="76256">MLVSVRRSYSFFLVVSLVAVMLGGGLSVIHPSYAQQPPFADIEDGVEFSADDTRAAYLVSVLRYVTWPNEDARDTLTIGVLGPSSVYQLLSEVPLSRVRGKSVQVVELTRNSQIPQVDLVYVSPRISSSLEQILTLATRSNVLVVTEDRNVRERMMINIQVDRGSELVFQINEPRIQAAGLMPTRDLMLLRGRELDTVAAHLASIRDITAIQVSRQELLERNRDISAQLNQSRERIELLEQNLRERDDALRAQESSLEDKQQLMDSQQATLNALIAELQEQREVLLVREEQLVQIQRQLVESENRLREQEALLEEKEVQLLDKEREGDVLTQRIASNRDILSAQQQQLRDQRAALAEQAQLIENRERTIDRQREFLVYVVIALIAFVVLGALSLSLYVKKRRTASQLLDTLTELHDAQDKLVESEKMAALGNLVAGVAHEVNTPLGVALTATSMLNDRREQLATDVEAGQLTREQLNKFLGQAAESLSLTEKNLSRVARLISNFKQVAVDQMVTEQRSIDLGNYVEEIMSALSIELKRAHINYVIDIQGEITIETIPGAMAQILTNLVTNSIRHGYHPLEEGEKPQGGQPRGTITVRASRADGGQIRLTFCDDGIGMNETVLDKIFEPFFTTKRNQGGTGLGMPIVYNLVRQQLKGDISVRSKVGEGTCFDLTLPRRLSN</sequence>
<dbReference type="SUPFAM" id="SSF47384">
    <property type="entry name" value="Homodimeric domain of signal transducing histidine kinase"/>
    <property type="match status" value="1"/>
</dbReference>
<dbReference type="SMART" id="SM00388">
    <property type="entry name" value="HisKA"/>
    <property type="match status" value="1"/>
</dbReference>
<evidence type="ECO:0000259" key="6">
    <source>
        <dbReference type="PROSITE" id="PS50109"/>
    </source>
</evidence>
<dbReference type="InterPro" id="IPR036890">
    <property type="entry name" value="HATPase_C_sf"/>
</dbReference>
<dbReference type="InterPro" id="IPR003594">
    <property type="entry name" value="HATPase_dom"/>
</dbReference>
<proteinExistence type="predicted"/>
<dbReference type="Gene3D" id="1.10.287.130">
    <property type="match status" value="1"/>
</dbReference>
<keyword evidence="5" id="KW-1133">Transmembrane helix</keyword>
<evidence type="ECO:0000256" key="5">
    <source>
        <dbReference type="SAM" id="Phobius"/>
    </source>
</evidence>
<dbReference type="Pfam" id="PF13689">
    <property type="entry name" value="DUF4154"/>
    <property type="match status" value="1"/>
</dbReference>
<dbReference type="EC" id="2.7.13.3" evidence="2"/>
<comment type="caution">
    <text evidence="7">The sequence shown here is derived from an EMBL/GenBank/DDBJ whole genome shotgun (WGS) entry which is preliminary data.</text>
</comment>
<keyword evidence="5" id="KW-0812">Transmembrane</keyword>
<dbReference type="PROSITE" id="PS50109">
    <property type="entry name" value="HIS_KIN"/>
    <property type="match status" value="1"/>
</dbReference>
<gene>
    <name evidence="7" type="ORF">CWE07_02235</name>
</gene>
<dbReference type="Proteomes" id="UP000287865">
    <property type="component" value="Unassembled WGS sequence"/>
</dbReference>
<dbReference type="EMBL" id="PIPK01000001">
    <property type="protein sequence ID" value="RUO28632.1"/>
    <property type="molecule type" value="Genomic_DNA"/>
</dbReference>
<dbReference type="Pfam" id="PF02518">
    <property type="entry name" value="HATPase_c"/>
    <property type="match status" value="1"/>
</dbReference>
<keyword evidence="5" id="KW-0472">Membrane</keyword>
<keyword evidence="3" id="KW-0597">Phosphoprotein</keyword>
<dbReference type="InterPro" id="IPR005467">
    <property type="entry name" value="His_kinase_dom"/>
</dbReference>
<evidence type="ECO:0000313" key="7">
    <source>
        <dbReference type="EMBL" id="RUO28632.1"/>
    </source>
</evidence>
<evidence type="ECO:0000313" key="8">
    <source>
        <dbReference type="Proteomes" id="UP000287865"/>
    </source>
</evidence>
<evidence type="ECO:0000256" key="2">
    <source>
        <dbReference type="ARBA" id="ARBA00012438"/>
    </source>
</evidence>
<feature type="coiled-coil region" evidence="4">
    <location>
        <begin position="215"/>
        <end position="365"/>
    </location>
</feature>
<dbReference type="InterPro" id="IPR036097">
    <property type="entry name" value="HisK_dim/P_sf"/>
</dbReference>
<dbReference type="PRINTS" id="PR00344">
    <property type="entry name" value="BCTRLSENSOR"/>
</dbReference>
<keyword evidence="8" id="KW-1185">Reference proteome</keyword>
<name>A0ABY0BWZ5_9GAMM</name>
<feature type="transmembrane region" description="Helical" evidence="5">
    <location>
        <begin position="375"/>
        <end position="398"/>
    </location>
</feature>
<accession>A0ABY0BWZ5</accession>
<keyword evidence="4" id="KW-0175">Coiled coil</keyword>
<dbReference type="CDD" id="cd00075">
    <property type="entry name" value="HATPase"/>
    <property type="match status" value="1"/>
</dbReference>
<dbReference type="CDD" id="cd00082">
    <property type="entry name" value="HisKA"/>
    <property type="match status" value="1"/>
</dbReference>
<protein>
    <recommendedName>
        <fullName evidence="2">histidine kinase</fullName>
        <ecNumber evidence="2">2.7.13.3</ecNumber>
    </recommendedName>
</protein>